<dbReference type="EMBL" id="KY031050">
    <property type="protein sequence ID" value="ATU82801.1"/>
    <property type="molecule type" value="mRNA"/>
</dbReference>
<feature type="signal peptide" evidence="1">
    <location>
        <begin position="1"/>
        <end position="16"/>
    </location>
</feature>
<feature type="chain" id="PRO_5014700755" evidence="1">
    <location>
        <begin position="17"/>
        <end position="56"/>
    </location>
</feature>
<keyword evidence="1" id="KW-0732">Signal</keyword>
<organism evidence="2">
    <name type="scientific">Pristhesancus plagipennis</name>
    <name type="common">Common assassin bug</name>
    <dbReference type="NCBI Taxonomy" id="1955184"/>
    <lineage>
        <taxon>Eukaryota</taxon>
        <taxon>Metazoa</taxon>
        <taxon>Ecdysozoa</taxon>
        <taxon>Arthropoda</taxon>
        <taxon>Hexapoda</taxon>
        <taxon>Insecta</taxon>
        <taxon>Pterygota</taxon>
        <taxon>Neoptera</taxon>
        <taxon>Paraneoptera</taxon>
        <taxon>Hemiptera</taxon>
        <taxon>Heteroptera</taxon>
        <taxon>Panheteroptera</taxon>
        <taxon>Cimicomorpha</taxon>
        <taxon>Reduviidae</taxon>
        <taxon>Harpactorinae</taxon>
        <taxon>Harpactorini</taxon>
        <taxon>Pristhesancus</taxon>
    </lineage>
</organism>
<sequence length="56" mass="6463">MTVLLYQFLFIIWCLCYNPMASFATIEDIILVAQLGSPVLNSPIHYIYEYSLTCII</sequence>
<proteinExistence type="evidence at transcript level"/>
<dbReference type="AlphaFoldDB" id="A0A2K8JMC8"/>
<evidence type="ECO:0000313" key="2">
    <source>
        <dbReference type="EMBL" id="ATU82801.1"/>
    </source>
</evidence>
<protein>
    <submittedName>
        <fullName evidence="2">Uncharacterized protein</fullName>
    </submittedName>
</protein>
<reference evidence="2" key="1">
    <citation type="submission" date="2016-10" db="EMBL/GenBank/DDBJ databases">
        <title>The assassin bug Pristhesancus plagipennis produces two different types of venom.</title>
        <authorList>
            <person name="Walker A.A."/>
            <person name="Herzig V."/>
            <person name="Jin J."/>
            <person name="Fry B.G."/>
            <person name="King G.F."/>
        </authorList>
    </citation>
    <scope>NUCLEOTIDE SEQUENCE</scope>
    <source>
        <tissue evidence="2">Venom/labial glands</tissue>
    </source>
</reference>
<accession>A0A2K8JMC8</accession>
<name>A0A2K8JMC8_PRIPG</name>
<evidence type="ECO:0000256" key="1">
    <source>
        <dbReference type="SAM" id="SignalP"/>
    </source>
</evidence>